<dbReference type="AlphaFoldDB" id="A0A7R8XGE2"/>
<feature type="domain" description="LIM zinc-binding" evidence="7">
    <location>
        <begin position="597"/>
        <end position="658"/>
    </location>
</feature>
<dbReference type="PANTHER" id="PTHR24219:SF4">
    <property type="entry name" value="LIM DOMAIN-CONTAINING PROTEIN JUB"/>
    <property type="match status" value="1"/>
</dbReference>
<evidence type="ECO:0000256" key="4">
    <source>
        <dbReference type="ARBA" id="ARBA00023038"/>
    </source>
</evidence>
<sequence>MKMDVDSILHDLNMFEVTSRGNYYPGSSAPKKSDTSASEEFLRKRELYSKTSAGQQSGGSGSGSGGGGGNGSSSIYENLRSTGPIPEAPVYGKIASFQSSSASVPAREPNSYELDNILQELNKSSSSRVQLLTRSQNGLPNQKPSEDIRQVQNPVSRPVGSVSSKLGTSSGSEWSPLNEKIDRDSIVAASRLPTPLPTSSNYGPGQPNGIPKTAKIPQVNGPTERSGPSKHPATGGSSMVERPPLSNLGLYKAPPAYGSHESTHSSPRSSVASNSSRESQYSGSQGLPLPQKANQVIYENISRMHPPSYAAVASNGDYGNGHLGRPLDSRGGGGMNQEAESQIPMLNRNAVMYGDAYFSPGEFNEPHGHQKAQPQVPVRERPAGILPPSYSDHVSAIRSQGHQVNDAVYLDEAMSNMNLGNELSSNRSHGPIHARPLYHFANGPPVSHSNVNVHAKPYLPDPPPYPGAPQAFVSDSEPYSWGPMTANSTSRFHVPPTMPSYCMPPSRPPVASFATSDNGVSSSGGRMPIPPLTNIPQNVQYHAPGKIMNIGSKTLLPYHVTPPRPLGPTEAEKKIEALTRQIEEEMENREEEGEYFGICYTCGEKVTGAGQACQAMGNLYHTSCFICCSCGRALRWKAFYNVNGKVYCEEDYLYSGFQQTAEKCAICGHLIMETILQAMGKSYHPGCFRCCVCNECLDGVPFTIDVDNKIYCVNDYHKVYAPKCAACNKAITPVEGTEETVRVVAMDKDFHVDCYVCEDCGMQLTDEPDKRCYPMDGHLLCQSCHINRLEDQYGTATLPQIPGVRSFYPNM</sequence>
<dbReference type="SMART" id="SM00132">
    <property type="entry name" value="LIM"/>
    <property type="match status" value="3"/>
</dbReference>
<organism evidence="8">
    <name type="scientific">Darwinula stevensoni</name>
    <dbReference type="NCBI Taxonomy" id="69355"/>
    <lineage>
        <taxon>Eukaryota</taxon>
        <taxon>Metazoa</taxon>
        <taxon>Ecdysozoa</taxon>
        <taxon>Arthropoda</taxon>
        <taxon>Crustacea</taxon>
        <taxon>Oligostraca</taxon>
        <taxon>Ostracoda</taxon>
        <taxon>Podocopa</taxon>
        <taxon>Podocopida</taxon>
        <taxon>Darwinulocopina</taxon>
        <taxon>Darwinuloidea</taxon>
        <taxon>Darwinulidae</taxon>
        <taxon>Darwinula</taxon>
    </lineage>
</organism>
<feature type="domain" description="LIM zinc-binding" evidence="7">
    <location>
        <begin position="662"/>
        <end position="722"/>
    </location>
</feature>
<dbReference type="PROSITE" id="PS50023">
    <property type="entry name" value="LIM_DOMAIN_2"/>
    <property type="match status" value="3"/>
</dbReference>
<keyword evidence="4 5" id="KW-0440">LIM domain</keyword>
<proteinExistence type="predicted"/>
<dbReference type="InterPro" id="IPR047248">
    <property type="entry name" value="Ajuba-like_LIM3"/>
</dbReference>
<dbReference type="GO" id="GO:0003714">
    <property type="term" value="F:transcription corepressor activity"/>
    <property type="evidence" value="ECO:0007669"/>
    <property type="project" value="TreeGrafter"/>
</dbReference>
<evidence type="ECO:0000256" key="1">
    <source>
        <dbReference type="ARBA" id="ARBA00022723"/>
    </source>
</evidence>
<keyword evidence="2" id="KW-0677">Repeat</keyword>
<dbReference type="GO" id="GO:0001666">
    <property type="term" value="P:response to hypoxia"/>
    <property type="evidence" value="ECO:0007669"/>
    <property type="project" value="TreeGrafter"/>
</dbReference>
<dbReference type="SUPFAM" id="SSF57716">
    <property type="entry name" value="Glucocorticoid receptor-like (DNA-binding domain)"/>
    <property type="match status" value="3"/>
</dbReference>
<evidence type="ECO:0000256" key="6">
    <source>
        <dbReference type="SAM" id="MobiDB-lite"/>
    </source>
</evidence>
<evidence type="ECO:0000313" key="8">
    <source>
        <dbReference type="EMBL" id="CAD7246792.1"/>
    </source>
</evidence>
<name>A0A7R8XGE2_9CRUS</name>
<dbReference type="FunFam" id="2.10.110.10:FF:000037">
    <property type="entry name" value="LIM domain-containing protein 1"/>
    <property type="match status" value="1"/>
</dbReference>
<dbReference type="InterPro" id="IPR047245">
    <property type="entry name" value="Ajuba-like_LIM1"/>
</dbReference>
<dbReference type="GO" id="GO:0046872">
    <property type="term" value="F:metal ion binding"/>
    <property type="evidence" value="ECO:0007669"/>
    <property type="project" value="UniProtKB-KW"/>
</dbReference>
<reference evidence="8" key="1">
    <citation type="submission" date="2020-11" db="EMBL/GenBank/DDBJ databases">
        <authorList>
            <person name="Tran Van P."/>
        </authorList>
    </citation>
    <scope>NUCLEOTIDE SEQUENCE</scope>
</reference>
<dbReference type="EMBL" id="CAJPEV010001241">
    <property type="protein sequence ID" value="CAG0891559.1"/>
    <property type="molecule type" value="Genomic_DNA"/>
</dbReference>
<dbReference type="CDD" id="cd09352">
    <property type="entry name" value="LIM1_Ajuba_like"/>
    <property type="match status" value="1"/>
</dbReference>
<dbReference type="GO" id="GO:0005667">
    <property type="term" value="C:transcription regulator complex"/>
    <property type="evidence" value="ECO:0007669"/>
    <property type="project" value="TreeGrafter"/>
</dbReference>
<dbReference type="CDD" id="cd09438">
    <property type="entry name" value="LIM3_Ajuba_like"/>
    <property type="match status" value="1"/>
</dbReference>
<dbReference type="EMBL" id="LR900758">
    <property type="protein sequence ID" value="CAD7246792.1"/>
    <property type="molecule type" value="Genomic_DNA"/>
</dbReference>
<evidence type="ECO:0000256" key="3">
    <source>
        <dbReference type="ARBA" id="ARBA00022833"/>
    </source>
</evidence>
<dbReference type="GO" id="GO:0005912">
    <property type="term" value="C:adherens junction"/>
    <property type="evidence" value="ECO:0007669"/>
    <property type="project" value="TreeGrafter"/>
</dbReference>
<feature type="region of interest" description="Disordered" evidence="6">
    <location>
        <begin position="125"/>
        <end position="291"/>
    </location>
</feature>
<feature type="region of interest" description="Disordered" evidence="6">
    <location>
        <begin position="312"/>
        <end position="338"/>
    </location>
</feature>
<feature type="compositionally biased region" description="Low complexity" evidence="6">
    <location>
        <begin position="160"/>
        <end position="175"/>
    </location>
</feature>
<keyword evidence="9" id="KW-1185">Reference proteome</keyword>
<evidence type="ECO:0000259" key="7">
    <source>
        <dbReference type="PROSITE" id="PS50023"/>
    </source>
</evidence>
<feature type="compositionally biased region" description="Polar residues" evidence="6">
    <location>
        <begin position="125"/>
        <end position="143"/>
    </location>
</feature>
<gene>
    <name evidence="8" type="ORF">DSTB1V02_LOCUS6636</name>
</gene>
<feature type="region of interest" description="Disordered" evidence="6">
    <location>
        <begin position="22"/>
        <end position="89"/>
    </location>
</feature>
<dbReference type="Gene3D" id="2.10.110.10">
    <property type="entry name" value="Cysteine Rich Protein"/>
    <property type="match status" value="3"/>
</dbReference>
<protein>
    <recommendedName>
        <fullName evidence="7">LIM zinc-binding domain-containing protein</fullName>
    </recommendedName>
</protein>
<accession>A0A7R8XGE2</accession>
<feature type="domain" description="LIM zinc-binding" evidence="7">
    <location>
        <begin position="725"/>
        <end position="791"/>
    </location>
</feature>
<dbReference type="GO" id="GO:0000932">
    <property type="term" value="C:P-body"/>
    <property type="evidence" value="ECO:0007669"/>
    <property type="project" value="TreeGrafter"/>
</dbReference>
<dbReference type="Proteomes" id="UP000677054">
    <property type="component" value="Unassembled WGS sequence"/>
</dbReference>
<evidence type="ECO:0000313" key="9">
    <source>
        <dbReference type="Proteomes" id="UP000677054"/>
    </source>
</evidence>
<dbReference type="CDD" id="cd09355">
    <property type="entry name" value="LIM2_Ajuba_like"/>
    <property type="match status" value="1"/>
</dbReference>
<dbReference type="InterPro" id="IPR047172">
    <property type="entry name" value="Ajuba-like"/>
</dbReference>
<evidence type="ECO:0000256" key="2">
    <source>
        <dbReference type="ARBA" id="ARBA00022737"/>
    </source>
</evidence>
<dbReference type="PANTHER" id="PTHR24219">
    <property type="entry name" value="LIM DOMAIN-CONTAINING PROTEIN JUB"/>
    <property type="match status" value="1"/>
</dbReference>
<dbReference type="GO" id="GO:0007010">
    <property type="term" value="P:cytoskeleton organization"/>
    <property type="evidence" value="ECO:0007669"/>
    <property type="project" value="TreeGrafter"/>
</dbReference>
<keyword evidence="1 5" id="KW-0479">Metal-binding</keyword>
<feature type="compositionally biased region" description="Low complexity" evidence="6">
    <location>
        <begin position="264"/>
        <end position="279"/>
    </location>
</feature>
<dbReference type="FunFam" id="2.10.110.10:FF:000028">
    <property type="entry name" value="LIM domain-containing protein 1"/>
    <property type="match status" value="1"/>
</dbReference>
<dbReference type="InterPro" id="IPR001781">
    <property type="entry name" value="Znf_LIM"/>
</dbReference>
<dbReference type="GO" id="GO:0035331">
    <property type="term" value="P:negative regulation of hippo signaling"/>
    <property type="evidence" value="ECO:0007669"/>
    <property type="project" value="TreeGrafter"/>
</dbReference>
<dbReference type="GO" id="GO:0005634">
    <property type="term" value="C:nucleus"/>
    <property type="evidence" value="ECO:0007669"/>
    <property type="project" value="TreeGrafter"/>
</dbReference>
<feature type="compositionally biased region" description="Gly residues" evidence="6">
    <location>
        <begin position="56"/>
        <end position="71"/>
    </location>
</feature>
<evidence type="ECO:0000256" key="5">
    <source>
        <dbReference type="PROSITE-ProRule" id="PRU00125"/>
    </source>
</evidence>
<dbReference type="Pfam" id="PF00412">
    <property type="entry name" value="LIM"/>
    <property type="match status" value="3"/>
</dbReference>
<dbReference type="InterPro" id="IPR047247">
    <property type="entry name" value="Ajuba-like_LIM2"/>
</dbReference>
<keyword evidence="3 5" id="KW-0862">Zinc</keyword>
<dbReference type="OrthoDB" id="25414at2759"/>